<feature type="transmembrane region" description="Helical" evidence="1">
    <location>
        <begin position="28"/>
        <end position="50"/>
    </location>
</feature>
<evidence type="ECO:0000313" key="3">
    <source>
        <dbReference type="Proteomes" id="UP000184404"/>
    </source>
</evidence>
<sequence length="110" mass="11448">MLEIIGAVVVAAVVAALAITGVAVGTLAAIAVVLVVIGIVCAMLGIAFIFVVKVAAAIIIAMVLQKLLPICFARIGETFRIPALQDMGTIGKLSSFLSWICAVYLCFVKW</sequence>
<accession>A0A1M4Z6C7</accession>
<organism evidence="2 3">
    <name type="scientific">Schwartzia succinivorans DSM 10502</name>
    <dbReference type="NCBI Taxonomy" id="1123243"/>
    <lineage>
        <taxon>Bacteria</taxon>
        <taxon>Bacillati</taxon>
        <taxon>Bacillota</taxon>
        <taxon>Negativicutes</taxon>
        <taxon>Selenomonadales</taxon>
        <taxon>Selenomonadaceae</taxon>
        <taxon>Schwartzia</taxon>
    </lineage>
</organism>
<feature type="transmembrane region" description="Helical" evidence="1">
    <location>
        <begin position="57"/>
        <end position="75"/>
    </location>
</feature>
<evidence type="ECO:0000313" key="2">
    <source>
        <dbReference type="EMBL" id="SHF13535.1"/>
    </source>
</evidence>
<gene>
    <name evidence="2" type="ORF">SAMN02745190_01937</name>
</gene>
<dbReference type="AlphaFoldDB" id="A0A1M4Z6C7"/>
<evidence type="ECO:0000256" key="1">
    <source>
        <dbReference type="SAM" id="Phobius"/>
    </source>
</evidence>
<dbReference type="Proteomes" id="UP000184404">
    <property type="component" value="Unassembled WGS sequence"/>
</dbReference>
<feature type="transmembrane region" description="Helical" evidence="1">
    <location>
        <begin position="87"/>
        <end position="107"/>
    </location>
</feature>
<keyword evidence="1" id="KW-0472">Membrane</keyword>
<dbReference type="RefSeq" id="WP_072936016.1">
    <property type="nucleotide sequence ID" value="NZ_FQUG01000007.1"/>
</dbReference>
<keyword evidence="1" id="KW-0812">Transmembrane</keyword>
<dbReference type="EMBL" id="FQUG01000007">
    <property type="protein sequence ID" value="SHF13535.1"/>
    <property type="molecule type" value="Genomic_DNA"/>
</dbReference>
<name>A0A1M4Z6C7_9FIRM</name>
<reference evidence="2 3" key="1">
    <citation type="submission" date="2016-11" db="EMBL/GenBank/DDBJ databases">
        <authorList>
            <person name="Jaros S."/>
            <person name="Januszkiewicz K."/>
            <person name="Wedrychowicz H."/>
        </authorList>
    </citation>
    <scope>NUCLEOTIDE SEQUENCE [LARGE SCALE GENOMIC DNA]</scope>
    <source>
        <strain evidence="2 3">DSM 10502</strain>
    </source>
</reference>
<proteinExistence type="predicted"/>
<keyword evidence="3" id="KW-1185">Reference proteome</keyword>
<protein>
    <submittedName>
        <fullName evidence="2">Uncharacterized protein</fullName>
    </submittedName>
</protein>
<keyword evidence="1" id="KW-1133">Transmembrane helix</keyword>